<name>A0A8X8GIL7_ACIGI</name>
<dbReference type="GO" id="GO:0043565">
    <property type="term" value="F:sequence-specific DNA binding"/>
    <property type="evidence" value="ECO:0007669"/>
    <property type="project" value="InterPro"/>
</dbReference>
<organism evidence="5 6">
    <name type="scientific">Acinetobacter guillouiae</name>
    <name type="common">Acinetobacter genomosp. 11</name>
    <dbReference type="NCBI Taxonomy" id="106649"/>
    <lineage>
        <taxon>Bacteria</taxon>
        <taxon>Pseudomonadati</taxon>
        <taxon>Pseudomonadota</taxon>
        <taxon>Gammaproteobacteria</taxon>
        <taxon>Moraxellales</taxon>
        <taxon>Moraxellaceae</taxon>
        <taxon>Acinetobacter</taxon>
    </lineage>
</organism>
<dbReference type="InterPro" id="IPR011051">
    <property type="entry name" value="RmlC_Cupin_sf"/>
</dbReference>
<dbReference type="InterPro" id="IPR003313">
    <property type="entry name" value="AraC-bd"/>
</dbReference>
<evidence type="ECO:0000313" key="5">
    <source>
        <dbReference type="EMBL" id="MCF0265773.1"/>
    </source>
</evidence>
<dbReference type="InterPro" id="IPR018060">
    <property type="entry name" value="HTH_AraC"/>
</dbReference>
<dbReference type="Pfam" id="PF02311">
    <property type="entry name" value="AraC_binding"/>
    <property type="match status" value="1"/>
</dbReference>
<dbReference type="CDD" id="cd06124">
    <property type="entry name" value="cupin_NimR-like_N"/>
    <property type="match status" value="1"/>
</dbReference>
<dbReference type="PROSITE" id="PS01124">
    <property type="entry name" value="HTH_ARAC_FAMILY_2"/>
    <property type="match status" value="1"/>
</dbReference>
<dbReference type="AlphaFoldDB" id="A0A8X8GIL7"/>
<dbReference type="Gene3D" id="1.10.10.60">
    <property type="entry name" value="Homeodomain-like"/>
    <property type="match status" value="2"/>
</dbReference>
<sequence>MKQISIHSVEHLKHKMIAIETQYAEYYVLKMHSHKRAQLLYAAQGVMHVETPQGNWIIPPERAVWIPPQVPHQLTLFNVKTCSLYILPEYVPRQIECCEVLSISPLLRQLLLKAPALNEPLSRHDELIQELILTELAISEKIELHLPLPENKAILEICQKFLKQPNIHLSPEEIATQLYISERHFSRLFKSEVGMSFSKWRQHACVLLSLEKLIQNQPIQHIAYDFGFKNPAAFTTMFHRVLGLSPTQYMSHLQNKTSK</sequence>
<evidence type="ECO:0000256" key="2">
    <source>
        <dbReference type="ARBA" id="ARBA00023125"/>
    </source>
</evidence>
<dbReference type="SMART" id="SM00342">
    <property type="entry name" value="HTH_ARAC"/>
    <property type="match status" value="1"/>
</dbReference>
<keyword evidence="3" id="KW-0804">Transcription</keyword>
<dbReference type="InterPro" id="IPR014710">
    <property type="entry name" value="RmlC-like_jellyroll"/>
</dbReference>
<accession>A0A8X8GIL7</accession>
<dbReference type="PANTHER" id="PTHR11019">
    <property type="entry name" value="HTH-TYPE TRANSCRIPTIONAL REGULATOR NIMR"/>
    <property type="match status" value="1"/>
</dbReference>
<dbReference type="Proteomes" id="UP000887320">
    <property type="component" value="Unassembled WGS sequence"/>
</dbReference>
<dbReference type="Gene3D" id="2.60.120.10">
    <property type="entry name" value="Jelly Rolls"/>
    <property type="match status" value="1"/>
</dbReference>
<comment type="caution">
    <text evidence="5">The sequence shown here is derived from an EMBL/GenBank/DDBJ whole genome shotgun (WGS) entry which is preliminary data.</text>
</comment>
<evidence type="ECO:0000256" key="3">
    <source>
        <dbReference type="ARBA" id="ARBA00023163"/>
    </source>
</evidence>
<dbReference type="InterPro" id="IPR009057">
    <property type="entry name" value="Homeodomain-like_sf"/>
</dbReference>
<feature type="domain" description="HTH araC/xylS-type" evidence="4">
    <location>
        <begin position="152"/>
        <end position="252"/>
    </location>
</feature>
<gene>
    <name evidence="5" type="ORF">KW868_15095</name>
</gene>
<keyword evidence="1" id="KW-0805">Transcription regulation</keyword>
<evidence type="ECO:0000313" key="6">
    <source>
        <dbReference type="Proteomes" id="UP000887320"/>
    </source>
</evidence>
<reference evidence="5" key="1">
    <citation type="submission" date="2021-07" db="EMBL/GenBank/DDBJ databases">
        <authorList>
            <person name="Fernandez M."/>
            <person name="Pereira P."/>
            <person name="Torres Tejerizo G.A."/>
            <person name="Gonzalez P."/>
            <person name="Agostini E."/>
        </authorList>
    </citation>
    <scope>NUCLEOTIDE SEQUENCE</scope>
    <source>
        <strain evidence="5">SFC 500-1A</strain>
    </source>
</reference>
<dbReference type="SUPFAM" id="SSF46689">
    <property type="entry name" value="Homeodomain-like"/>
    <property type="match status" value="2"/>
</dbReference>
<dbReference type="GO" id="GO:0003700">
    <property type="term" value="F:DNA-binding transcription factor activity"/>
    <property type="evidence" value="ECO:0007669"/>
    <property type="project" value="InterPro"/>
</dbReference>
<dbReference type="PANTHER" id="PTHR11019:SF159">
    <property type="entry name" value="TRANSCRIPTIONAL REGULATOR-RELATED"/>
    <property type="match status" value="1"/>
</dbReference>
<dbReference type="EMBL" id="JAHWXT010000005">
    <property type="protein sequence ID" value="MCF0265773.1"/>
    <property type="molecule type" value="Genomic_DNA"/>
</dbReference>
<protein>
    <submittedName>
        <fullName evidence="5">Helix-turn-helix transcriptional regulator</fullName>
    </submittedName>
</protein>
<dbReference type="RefSeq" id="WP_234623822.1">
    <property type="nucleotide sequence ID" value="NZ_JAHWXT010000005.1"/>
</dbReference>
<dbReference type="SUPFAM" id="SSF51182">
    <property type="entry name" value="RmlC-like cupins"/>
    <property type="match status" value="1"/>
</dbReference>
<evidence type="ECO:0000256" key="1">
    <source>
        <dbReference type="ARBA" id="ARBA00023015"/>
    </source>
</evidence>
<dbReference type="Pfam" id="PF12833">
    <property type="entry name" value="HTH_18"/>
    <property type="match status" value="1"/>
</dbReference>
<evidence type="ECO:0000259" key="4">
    <source>
        <dbReference type="PROSITE" id="PS01124"/>
    </source>
</evidence>
<keyword evidence="2" id="KW-0238">DNA-binding</keyword>
<proteinExistence type="predicted"/>